<dbReference type="Proteomes" id="UP000887575">
    <property type="component" value="Unassembled WGS sequence"/>
</dbReference>
<protein>
    <submittedName>
        <fullName evidence="8 9">SLC12A transporter C-terminal domain-containing protein</fullName>
    </submittedName>
</protein>
<dbReference type="WBParaSite" id="MBELARI_LOCUS5804">
    <property type="protein sequence ID" value="MBELARI_LOCUS5804"/>
    <property type="gene ID" value="MBELARI_LOCUS5804"/>
</dbReference>
<evidence type="ECO:0000256" key="4">
    <source>
        <dbReference type="ARBA" id="ARBA00023136"/>
    </source>
</evidence>
<evidence type="ECO:0000256" key="5">
    <source>
        <dbReference type="SAM" id="MobiDB-lite"/>
    </source>
</evidence>
<accession>A0AAF3FIA2</accession>
<feature type="compositionally biased region" description="Basic and acidic residues" evidence="5">
    <location>
        <begin position="188"/>
        <end position="203"/>
    </location>
</feature>
<keyword evidence="7" id="KW-1185">Reference proteome</keyword>
<evidence type="ECO:0000313" key="7">
    <source>
        <dbReference type="Proteomes" id="UP000887575"/>
    </source>
</evidence>
<dbReference type="InterPro" id="IPR018491">
    <property type="entry name" value="SLC12_C"/>
</dbReference>
<keyword evidence="2" id="KW-0812">Transmembrane</keyword>
<dbReference type="InterPro" id="IPR004842">
    <property type="entry name" value="SLC12A_fam"/>
</dbReference>
<name>A0AAF3FIA2_9BILA</name>
<evidence type="ECO:0000256" key="1">
    <source>
        <dbReference type="ARBA" id="ARBA00004141"/>
    </source>
</evidence>
<dbReference type="WBParaSite" id="MBELARI_LOCUS11121">
    <property type="protein sequence ID" value="MBELARI_LOCUS11121"/>
    <property type="gene ID" value="MBELARI_LOCUS11121"/>
</dbReference>
<dbReference type="GO" id="GO:0055078">
    <property type="term" value="P:sodium ion homeostasis"/>
    <property type="evidence" value="ECO:0007669"/>
    <property type="project" value="TreeGrafter"/>
</dbReference>
<evidence type="ECO:0000259" key="6">
    <source>
        <dbReference type="Pfam" id="PF03522"/>
    </source>
</evidence>
<proteinExistence type="predicted"/>
<evidence type="ECO:0000313" key="8">
    <source>
        <dbReference type="WBParaSite" id="MBELARI_LOCUS11121"/>
    </source>
</evidence>
<dbReference type="GO" id="GO:1990573">
    <property type="term" value="P:potassium ion import across plasma membrane"/>
    <property type="evidence" value="ECO:0007669"/>
    <property type="project" value="TreeGrafter"/>
</dbReference>
<dbReference type="GO" id="GO:0008511">
    <property type="term" value="F:sodium:potassium:chloride symporter activity"/>
    <property type="evidence" value="ECO:0007669"/>
    <property type="project" value="TreeGrafter"/>
</dbReference>
<dbReference type="PANTHER" id="PTHR11827">
    <property type="entry name" value="SOLUTE CARRIER FAMILY 12, CATION COTRANSPORTERS"/>
    <property type="match status" value="1"/>
</dbReference>
<keyword evidence="3" id="KW-1133">Transmembrane helix</keyword>
<dbReference type="GO" id="GO:0016020">
    <property type="term" value="C:membrane"/>
    <property type="evidence" value="ECO:0007669"/>
    <property type="project" value="UniProtKB-SubCell"/>
</dbReference>
<comment type="subcellular location">
    <subcellularLocation>
        <location evidence="1">Membrane</location>
        <topology evidence="1">Multi-pass membrane protein</topology>
    </subcellularLocation>
</comment>
<dbReference type="GO" id="GO:0055075">
    <property type="term" value="P:potassium ion homeostasis"/>
    <property type="evidence" value="ECO:0007669"/>
    <property type="project" value="TreeGrafter"/>
</dbReference>
<feature type="domain" description="SLC12A transporter C-terminal" evidence="6">
    <location>
        <begin position="36"/>
        <end position="482"/>
    </location>
</feature>
<dbReference type="PANTHER" id="PTHR11827:SF7">
    <property type="entry name" value="SOLUTE CARRIER FAMILY 12 PROTEIN B0303.11"/>
    <property type="match status" value="1"/>
</dbReference>
<feature type="region of interest" description="Disordered" evidence="5">
    <location>
        <begin position="188"/>
        <end position="226"/>
    </location>
</feature>
<evidence type="ECO:0000313" key="9">
    <source>
        <dbReference type="WBParaSite" id="MBELARI_LOCUS5804"/>
    </source>
</evidence>
<dbReference type="GO" id="GO:0055064">
    <property type="term" value="P:chloride ion homeostasis"/>
    <property type="evidence" value="ECO:0007669"/>
    <property type="project" value="TreeGrafter"/>
</dbReference>
<organism evidence="7 9">
    <name type="scientific">Mesorhabditis belari</name>
    <dbReference type="NCBI Taxonomy" id="2138241"/>
    <lineage>
        <taxon>Eukaryota</taxon>
        <taxon>Metazoa</taxon>
        <taxon>Ecdysozoa</taxon>
        <taxon>Nematoda</taxon>
        <taxon>Chromadorea</taxon>
        <taxon>Rhabditida</taxon>
        <taxon>Rhabditina</taxon>
        <taxon>Rhabditomorpha</taxon>
        <taxon>Rhabditoidea</taxon>
        <taxon>Rhabditidae</taxon>
        <taxon>Mesorhabditinae</taxon>
        <taxon>Mesorhabditis</taxon>
    </lineage>
</organism>
<evidence type="ECO:0000256" key="2">
    <source>
        <dbReference type="ARBA" id="ARBA00022692"/>
    </source>
</evidence>
<keyword evidence="4" id="KW-0472">Membrane</keyword>
<sequence length="485" mass="55049">MSENLIFEQALNLIIGSDYHSYRPQILVLTGNPAARACLVDFAWNLTKGKSLLLCGYILQEPATERIFAKEERIDRHFKKWMQKRNIQGELVTVASGSVAQGTSIFMQTVGLGLLKPNVLMMGFKTNWIRVAAENMKIIVDYYQTIEVGFSKNVSLVIFRNSDTGLDFSESMKKYKIAEVDLDVENIAKESDENKEKKEKTNDDAMNDSPPVSEEEENISRASHQSRKFMSSLQNAMSKRKVHSLSNDIENKPQTSTTPVKFNRSQSVETRFKFSVQDAEQQQLLVSLSKFHTPVKNGRVDVWWMHDNGGFALLLPSLLTQIGSYLQGANIRVFVQATENANGIQKNPQVQARMSKMRAFSLGPETLQIINSFDALPQAETERKFKQKLERFTWRSHGNKPAGFTTPIELQSVYDKTERILRISELMHEHSRDADLIAVTLPKTRVEEVSPCVFLSWLDILSEGLPPVLMVKGNNDPAYTYFNQP</sequence>
<evidence type="ECO:0000256" key="3">
    <source>
        <dbReference type="ARBA" id="ARBA00022989"/>
    </source>
</evidence>
<dbReference type="GO" id="GO:0006884">
    <property type="term" value="P:cell volume homeostasis"/>
    <property type="evidence" value="ECO:0007669"/>
    <property type="project" value="TreeGrafter"/>
</dbReference>
<dbReference type="AlphaFoldDB" id="A0AAF3FIA2"/>
<reference evidence="8 9" key="1">
    <citation type="submission" date="2024-02" db="UniProtKB">
        <authorList>
            <consortium name="WormBaseParasite"/>
        </authorList>
    </citation>
    <scope>IDENTIFICATION</scope>
</reference>
<dbReference type="Pfam" id="PF03522">
    <property type="entry name" value="SLC12"/>
    <property type="match status" value="1"/>
</dbReference>